<evidence type="ECO:0000256" key="5">
    <source>
        <dbReference type="SAM" id="MobiDB-lite"/>
    </source>
</evidence>
<evidence type="ECO:0000313" key="7">
    <source>
        <dbReference type="EMBL" id="CAD8707263.1"/>
    </source>
</evidence>
<evidence type="ECO:0000259" key="6">
    <source>
        <dbReference type="Pfam" id="PF15469"/>
    </source>
</evidence>
<feature type="compositionally biased region" description="Acidic residues" evidence="5">
    <location>
        <begin position="20"/>
        <end position="29"/>
    </location>
</feature>
<feature type="compositionally biased region" description="Acidic residues" evidence="5">
    <location>
        <begin position="1"/>
        <end position="11"/>
    </location>
</feature>
<evidence type="ECO:0000256" key="2">
    <source>
        <dbReference type="ARBA" id="ARBA00022448"/>
    </source>
</evidence>
<dbReference type="PANTHER" id="PTHR13043:SF1">
    <property type="entry name" value="EXOCYST COMPLEX COMPONENT 2"/>
    <property type="match status" value="1"/>
</dbReference>
<proteinExistence type="inferred from homology"/>
<sequence length="490" mass="52857">MPSEHDGDDWSLSDLSISEPDLECDDETETPANEPSSWAEVGDGDASEAAYRLADLNHLLLNQSNKYPFLASELTNANQAATPAVQLDAGATEPAALDYTGRATLALDVQRTCHMLFQSAQTPTRRTPSNEAATHGHVPGNATREHNDTSHPDLSAAEKGTRSLSLTTSTIKSIEKKIGRGNYRRTSTDQPESSMAAALAADVQMDVNCAEIPPGPRFDAGSEKGAPTPLHIDPNVFLRHVHTNTTLQDLASELETIAQEHAHEASAIHDLVCTHFGQFISCKNTIVDIRSALRRNEADSTSDSSATTVLLASIDDTIHLATAHEGDATLGLSERQAKASAARRALAVLRHHRALLSLPEMLHEQALLGEWEAMAHNVMSARTALGQQESTVLLKVLAACEATVATVLHDHHSGLANTNWTQDQTASGSDSTDRTQDQTASGARANASTSPDVDPRTPSLSSENVEPREPRPQRHGGQLSRWERIRNSWH</sequence>
<organism evidence="7">
    <name type="scientific">Mantoniella antarctica</name>
    <dbReference type="NCBI Taxonomy" id="81844"/>
    <lineage>
        <taxon>Eukaryota</taxon>
        <taxon>Viridiplantae</taxon>
        <taxon>Chlorophyta</taxon>
        <taxon>Mamiellophyceae</taxon>
        <taxon>Mamiellales</taxon>
        <taxon>Mamiellaceae</taxon>
        <taxon>Mantoniella</taxon>
    </lineage>
</organism>
<dbReference type="GO" id="GO:0000145">
    <property type="term" value="C:exocyst"/>
    <property type="evidence" value="ECO:0007669"/>
    <property type="project" value="UniProtKB-UniRule"/>
</dbReference>
<evidence type="ECO:0000256" key="3">
    <source>
        <dbReference type="ARBA" id="ARBA00022483"/>
    </source>
</evidence>
<dbReference type="EMBL" id="HBFC01016762">
    <property type="protein sequence ID" value="CAD8707263.1"/>
    <property type="molecule type" value="Transcribed_RNA"/>
</dbReference>
<reference evidence="7" key="1">
    <citation type="submission" date="2021-01" db="EMBL/GenBank/DDBJ databases">
        <authorList>
            <person name="Corre E."/>
            <person name="Pelletier E."/>
            <person name="Niang G."/>
            <person name="Scheremetjew M."/>
            <person name="Finn R."/>
            <person name="Kale V."/>
            <person name="Holt S."/>
            <person name="Cochrane G."/>
            <person name="Meng A."/>
            <person name="Brown T."/>
            <person name="Cohen L."/>
        </authorList>
    </citation>
    <scope>NUCLEOTIDE SEQUENCE</scope>
    <source>
        <strain evidence="7">SL-175</strain>
    </source>
</reference>
<gene>
    <name evidence="7" type="ORF">MANT1106_LOCUS9946</name>
</gene>
<comment type="similarity">
    <text evidence="1 4">Belongs to the SEC5 family.</text>
</comment>
<name>A0A7S0X862_9CHLO</name>
<dbReference type="AlphaFoldDB" id="A0A7S0X862"/>
<keyword evidence="2 4" id="KW-0813">Transport</keyword>
<comment type="subunit">
    <text evidence="4">Component of the exocyst complex.</text>
</comment>
<dbReference type="InterPro" id="IPR029175">
    <property type="entry name" value="EXOC2/Sec5"/>
</dbReference>
<dbReference type="PANTHER" id="PTHR13043">
    <property type="entry name" value="EXOCYST COMPLEX COMPONENT SEC5"/>
    <property type="match status" value="1"/>
</dbReference>
<dbReference type="GO" id="GO:0006893">
    <property type="term" value="P:Golgi to plasma membrane transport"/>
    <property type="evidence" value="ECO:0007669"/>
    <property type="project" value="UniProtKB-UniRule"/>
</dbReference>
<feature type="region of interest" description="Disordered" evidence="5">
    <location>
        <begin position="415"/>
        <end position="490"/>
    </location>
</feature>
<keyword evidence="3 4" id="KW-0268">Exocytosis</keyword>
<feature type="region of interest" description="Disordered" evidence="5">
    <location>
        <begin position="1"/>
        <end position="44"/>
    </location>
</feature>
<dbReference type="Pfam" id="PF15469">
    <property type="entry name" value="Sec5"/>
    <property type="match status" value="1"/>
</dbReference>
<keyword evidence="4" id="KW-0653">Protein transport</keyword>
<feature type="compositionally biased region" description="Basic and acidic residues" evidence="5">
    <location>
        <begin position="481"/>
        <end position="490"/>
    </location>
</feature>
<feature type="compositionally biased region" description="Polar residues" evidence="5">
    <location>
        <begin position="415"/>
        <end position="430"/>
    </location>
</feature>
<protein>
    <recommendedName>
        <fullName evidence="4">Exocyst complex component SEC5</fullName>
    </recommendedName>
</protein>
<evidence type="ECO:0000256" key="4">
    <source>
        <dbReference type="RuleBase" id="RU365069"/>
    </source>
</evidence>
<feature type="domain" description="Exocyst complex component EXOC2/Sec5 N-terminal" evidence="6">
    <location>
        <begin position="233"/>
        <end position="423"/>
    </location>
</feature>
<accession>A0A7S0X862</accession>
<feature type="region of interest" description="Disordered" evidence="5">
    <location>
        <begin position="120"/>
        <end position="165"/>
    </location>
</feature>
<dbReference type="GO" id="GO:0006887">
    <property type="term" value="P:exocytosis"/>
    <property type="evidence" value="ECO:0007669"/>
    <property type="project" value="UniProtKB-KW"/>
</dbReference>
<dbReference type="GO" id="GO:0015031">
    <property type="term" value="P:protein transport"/>
    <property type="evidence" value="ECO:0007669"/>
    <property type="project" value="UniProtKB-KW"/>
</dbReference>
<evidence type="ECO:0000256" key="1">
    <source>
        <dbReference type="ARBA" id="ARBA00010578"/>
    </source>
</evidence>
<feature type="compositionally biased region" description="Polar residues" evidence="5">
    <location>
        <begin position="120"/>
        <end position="132"/>
    </location>
</feature>
<feature type="compositionally biased region" description="Polar residues" evidence="5">
    <location>
        <begin position="437"/>
        <end position="451"/>
    </location>
</feature>
<dbReference type="InterPro" id="IPR039481">
    <property type="entry name" value="EXOC2/Sec5_N_dom"/>
</dbReference>
<comment type="function">
    <text evidence="4">Component of the exocyst complex involved in the docking of exocytic vesicles with fusion sites on the plasma membrane.</text>
</comment>